<dbReference type="AlphaFoldDB" id="A0A6P1TGP8"/>
<organism evidence="2 3">
    <name type="scientific">Anaerocolumna sedimenticola</name>
    <dbReference type="NCBI Taxonomy" id="2696063"/>
    <lineage>
        <taxon>Bacteria</taxon>
        <taxon>Bacillati</taxon>
        <taxon>Bacillota</taxon>
        <taxon>Clostridia</taxon>
        <taxon>Lachnospirales</taxon>
        <taxon>Lachnospiraceae</taxon>
        <taxon>Anaerocolumna</taxon>
    </lineage>
</organism>
<proteinExistence type="inferred from homology"/>
<dbReference type="KEGG" id="anr:Ana3638_00525"/>
<dbReference type="Gene3D" id="2.130.10.10">
    <property type="entry name" value="YVTN repeat-like/Quinoprotein amine dehydrogenase"/>
    <property type="match status" value="1"/>
</dbReference>
<dbReference type="Pfam" id="PF10282">
    <property type="entry name" value="Lactonase"/>
    <property type="match status" value="1"/>
</dbReference>
<evidence type="ECO:0000256" key="1">
    <source>
        <dbReference type="ARBA" id="ARBA00005564"/>
    </source>
</evidence>
<dbReference type="InterPro" id="IPR019405">
    <property type="entry name" value="Lactonase_7-beta_prop"/>
</dbReference>
<dbReference type="InterPro" id="IPR011048">
    <property type="entry name" value="Haem_d1_sf"/>
</dbReference>
<protein>
    <submittedName>
        <fullName evidence="2">Beta-propeller fold lactonase family protein</fullName>
    </submittedName>
</protein>
<dbReference type="SUPFAM" id="SSF51004">
    <property type="entry name" value="C-terminal (heme d1) domain of cytochrome cd1-nitrite reductase"/>
    <property type="match status" value="1"/>
</dbReference>
<reference evidence="2 3" key="1">
    <citation type="submission" date="2020-01" db="EMBL/GenBank/DDBJ databases">
        <title>Genome analysis of Anaerocolumna sp. CBA3638.</title>
        <authorList>
            <person name="Kim J."/>
            <person name="Roh S.W."/>
        </authorList>
    </citation>
    <scope>NUCLEOTIDE SEQUENCE [LARGE SCALE GENOMIC DNA]</scope>
    <source>
        <strain evidence="2 3">CBA3638</strain>
    </source>
</reference>
<dbReference type="RefSeq" id="WP_161836081.1">
    <property type="nucleotide sequence ID" value="NZ_CP048000.1"/>
</dbReference>
<dbReference type="InterPro" id="IPR015943">
    <property type="entry name" value="WD40/YVTN_repeat-like_dom_sf"/>
</dbReference>
<dbReference type="InterPro" id="IPR050282">
    <property type="entry name" value="Cycloisomerase_2"/>
</dbReference>
<dbReference type="EMBL" id="CP048000">
    <property type="protein sequence ID" value="QHQ59467.1"/>
    <property type="molecule type" value="Genomic_DNA"/>
</dbReference>
<accession>A0A6P1TGP8</accession>
<dbReference type="PANTHER" id="PTHR30344">
    <property type="entry name" value="6-PHOSPHOGLUCONOLACTONASE-RELATED"/>
    <property type="match status" value="1"/>
</dbReference>
<sequence>MKDNKTRELLISGYGPGNLQEASIALYEMTNQLEFNKVLWEDTVTAPSFLCTYHDICFGIREEGVSGSVLCYQRQDEKYILRDVLNLEGGALCHISYQPAGQVLYASFYETGHVAAIKVDNYHFTKVLNFFQIQPEKPGELTRAHCSVLEPDGSRVFITNIALDRIYIYDTVDGALKPNTNCEYVQLDKGIGPRHIKFHPLLNYLYLITEYSNEIYTFLYEKENGNPKLTMLQKISTLPDGFTGESSGSGLDISKDGRFLYAANRGADTIAVYDINTDGTLNKIQDISCGGKCPRHIALTKDDTGLFIANQESNEVVILRVDEYNGMLSDIIARQSFHAPAYIEEL</sequence>
<comment type="similarity">
    <text evidence="1">Belongs to the cycloisomerase 2 family.</text>
</comment>
<keyword evidence="3" id="KW-1185">Reference proteome</keyword>
<dbReference type="GO" id="GO:0017057">
    <property type="term" value="F:6-phosphogluconolactonase activity"/>
    <property type="evidence" value="ECO:0007669"/>
    <property type="project" value="TreeGrafter"/>
</dbReference>
<dbReference type="Proteomes" id="UP000464314">
    <property type="component" value="Chromosome"/>
</dbReference>
<evidence type="ECO:0000313" key="2">
    <source>
        <dbReference type="EMBL" id="QHQ59467.1"/>
    </source>
</evidence>
<evidence type="ECO:0000313" key="3">
    <source>
        <dbReference type="Proteomes" id="UP000464314"/>
    </source>
</evidence>
<name>A0A6P1TGP8_9FIRM</name>
<dbReference type="PANTHER" id="PTHR30344:SF1">
    <property type="entry name" value="6-PHOSPHOGLUCONOLACTONASE"/>
    <property type="match status" value="1"/>
</dbReference>
<gene>
    <name evidence="2" type="ORF">Ana3638_00525</name>
</gene>